<dbReference type="EMBL" id="JBBDHD010000007">
    <property type="protein sequence ID" value="MFH7594398.1"/>
    <property type="molecule type" value="Genomic_DNA"/>
</dbReference>
<comment type="caution">
    <text evidence="3">The sequence shown here is derived from an EMBL/GenBank/DDBJ whole genome shotgun (WGS) entry which is preliminary data.</text>
</comment>
<feature type="transmembrane region" description="Helical" evidence="2">
    <location>
        <begin position="20"/>
        <end position="41"/>
    </location>
</feature>
<protein>
    <recommendedName>
        <fullName evidence="5">GtrA-like protein domain-containing protein</fullName>
    </recommendedName>
</protein>
<organism evidence="3 4">
    <name type="scientific">Streptomyces racemochromogenes</name>
    <dbReference type="NCBI Taxonomy" id="67353"/>
    <lineage>
        <taxon>Bacteria</taxon>
        <taxon>Bacillati</taxon>
        <taxon>Actinomycetota</taxon>
        <taxon>Actinomycetes</taxon>
        <taxon>Kitasatosporales</taxon>
        <taxon>Streptomycetaceae</taxon>
        <taxon>Streptomyces</taxon>
    </lineage>
</organism>
<proteinExistence type="predicted"/>
<keyword evidence="2" id="KW-0472">Membrane</keyword>
<evidence type="ECO:0000313" key="3">
    <source>
        <dbReference type="EMBL" id="MFH7594398.1"/>
    </source>
</evidence>
<dbReference type="RefSeq" id="WP_395508330.1">
    <property type="nucleotide sequence ID" value="NZ_JBBDHD010000007.1"/>
</dbReference>
<keyword evidence="2" id="KW-1133">Transmembrane helix</keyword>
<evidence type="ECO:0000256" key="2">
    <source>
        <dbReference type="SAM" id="Phobius"/>
    </source>
</evidence>
<dbReference type="Proteomes" id="UP001610631">
    <property type="component" value="Unassembled WGS sequence"/>
</dbReference>
<evidence type="ECO:0008006" key="5">
    <source>
        <dbReference type="Google" id="ProtNLM"/>
    </source>
</evidence>
<feature type="transmembrane region" description="Helical" evidence="2">
    <location>
        <begin position="47"/>
        <end position="65"/>
    </location>
</feature>
<feature type="region of interest" description="Disordered" evidence="1">
    <location>
        <begin position="146"/>
        <end position="165"/>
    </location>
</feature>
<accession>A0ABW7P7U1</accession>
<sequence length="177" mass="17868">MEAAAPNRQQAAAPGALHAFARFVLCGGGVGLASSFAVAALAPWMPWAVANAVITAASTLLATELHARFTFGAGGRATWRQHTQSAGSAAAAYAITCVAMLALHRLAAAPGAVTEQVVYLAASALAGAARFAVLRLVVFARHRARGGSAPGRMDRPGSSPLAYTEATTGPTALCRAA</sequence>
<evidence type="ECO:0000313" key="4">
    <source>
        <dbReference type="Proteomes" id="UP001610631"/>
    </source>
</evidence>
<evidence type="ECO:0000256" key="1">
    <source>
        <dbReference type="SAM" id="MobiDB-lite"/>
    </source>
</evidence>
<name>A0ABW7P7U1_9ACTN</name>
<keyword evidence="2" id="KW-0812">Transmembrane</keyword>
<feature type="transmembrane region" description="Helical" evidence="2">
    <location>
        <begin position="118"/>
        <end position="138"/>
    </location>
</feature>
<keyword evidence="4" id="KW-1185">Reference proteome</keyword>
<reference evidence="3 4" key="1">
    <citation type="submission" date="2024-03" db="EMBL/GenBank/DDBJ databases">
        <title>Whole genome sequencing of Streptomyces racemochromogenes, to identify antimicrobial biosynthetic gene clusters.</title>
        <authorList>
            <person name="Suryawanshi P."/>
            <person name="Krishnaraj P.U."/>
            <person name="Arun Y.P."/>
            <person name="Suryawanshi M.P."/>
            <person name="Rakshit O."/>
        </authorList>
    </citation>
    <scope>NUCLEOTIDE SEQUENCE [LARGE SCALE GENOMIC DNA]</scope>
    <source>
        <strain evidence="3 4">AUDT626</strain>
    </source>
</reference>
<gene>
    <name evidence="3" type="ORF">WDV06_04735</name>
</gene>
<feature type="transmembrane region" description="Helical" evidence="2">
    <location>
        <begin position="86"/>
        <end position="106"/>
    </location>
</feature>